<dbReference type="Pfam" id="PF00226">
    <property type="entry name" value="DnaJ"/>
    <property type="match status" value="1"/>
</dbReference>
<dbReference type="InterPro" id="IPR001623">
    <property type="entry name" value="DnaJ_domain"/>
</dbReference>
<evidence type="ECO:0000313" key="4">
    <source>
        <dbReference type="Proteomes" id="UP000015105"/>
    </source>
</evidence>
<reference evidence="3" key="4">
    <citation type="submission" date="2019-03" db="UniProtKB">
        <authorList>
            <consortium name="EnsemblPlants"/>
        </authorList>
    </citation>
    <scope>IDENTIFICATION</scope>
</reference>
<dbReference type="AlphaFoldDB" id="A0A453T4Q9"/>
<dbReference type="PROSITE" id="PS50076">
    <property type="entry name" value="DNAJ_2"/>
    <property type="match status" value="1"/>
</dbReference>
<dbReference type="STRING" id="200361.A0A453T4Q9"/>
<reference evidence="4" key="1">
    <citation type="journal article" date="2014" name="Science">
        <title>Ancient hybridizations among the ancestral genomes of bread wheat.</title>
        <authorList>
            <consortium name="International Wheat Genome Sequencing Consortium,"/>
            <person name="Marcussen T."/>
            <person name="Sandve S.R."/>
            <person name="Heier L."/>
            <person name="Spannagl M."/>
            <person name="Pfeifer M."/>
            <person name="Jakobsen K.S."/>
            <person name="Wulff B.B."/>
            <person name="Steuernagel B."/>
            <person name="Mayer K.F."/>
            <person name="Olsen O.A."/>
        </authorList>
    </citation>
    <scope>NUCLEOTIDE SEQUENCE [LARGE SCALE GENOMIC DNA]</scope>
    <source>
        <strain evidence="4">cv. AL8/78</strain>
    </source>
</reference>
<feature type="domain" description="J" evidence="2">
    <location>
        <begin position="149"/>
        <end position="216"/>
    </location>
</feature>
<evidence type="ECO:0000313" key="3">
    <source>
        <dbReference type="EnsemblPlants" id="AET7Gv21238600.1"/>
    </source>
</evidence>
<accession>A0A453T4Q9</accession>
<organism evidence="3 4">
    <name type="scientific">Aegilops tauschii subsp. strangulata</name>
    <name type="common">Goatgrass</name>
    <dbReference type="NCBI Taxonomy" id="200361"/>
    <lineage>
        <taxon>Eukaryota</taxon>
        <taxon>Viridiplantae</taxon>
        <taxon>Streptophyta</taxon>
        <taxon>Embryophyta</taxon>
        <taxon>Tracheophyta</taxon>
        <taxon>Spermatophyta</taxon>
        <taxon>Magnoliopsida</taxon>
        <taxon>Liliopsida</taxon>
        <taxon>Poales</taxon>
        <taxon>Poaceae</taxon>
        <taxon>BOP clade</taxon>
        <taxon>Pooideae</taxon>
        <taxon>Triticodae</taxon>
        <taxon>Triticeae</taxon>
        <taxon>Triticinae</taxon>
        <taxon>Aegilops</taxon>
    </lineage>
</organism>
<name>A0A453T4Q9_AEGTS</name>
<dbReference type="InterPro" id="IPR036869">
    <property type="entry name" value="J_dom_sf"/>
</dbReference>
<reference evidence="4" key="2">
    <citation type="journal article" date="2017" name="Nat. Plants">
        <title>The Aegilops tauschii genome reveals multiple impacts of transposons.</title>
        <authorList>
            <person name="Zhao G."/>
            <person name="Zou C."/>
            <person name="Li K."/>
            <person name="Wang K."/>
            <person name="Li T."/>
            <person name="Gao L."/>
            <person name="Zhang X."/>
            <person name="Wang H."/>
            <person name="Yang Z."/>
            <person name="Liu X."/>
            <person name="Jiang W."/>
            <person name="Mao L."/>
            <person name="Kong X."/>
            <person name="Jiao Y."/>
            <person name="Jia J."/>
        </authorList>
    </citation>
    <scope>NUCLEOTIDE SEQUENCE [LARGE SCALE GENOMIC DNA]</scope>
    <source>
        <strain evidence="4">cv. AL8/78</strain>
    </source>
</reference>
<dbReference type="SMART" id="SM00271">
    <property type="entry name" value="DnaJ"/>
    <property type="match status" value="1"/>
</dbReference>
<reference evidence="3" key="3">
    <citation type="journal article" date="2017" name="Nature">
        <title>Genome sequence of the progenitor of the wheat D genome Aegilops tauschii.</title>
        <authorList>
            <person name="Luo M.C."/>
            <person name="Gu Y.Q."/>
            <person name="Puiu D."/>
            <person name="Wang H."/>
            <person name="Twardziok S.O."/>
            <person name="Deal K.R."/>
            <person name="Huo N."/>
            <person name="Zhu T."/>
            <person name="Wang L."/>
            <person name="Wang Y."/>
            <person name="McGuire P.E."/>
            <person name="Liu S."/>
            <person name="Long H."/>
            <person name="Ramasamy R.K."/>
            <person name="Rodriguez J.C."/>
            <person name="Van S.L."/>
            <person name="Yuan L."/>
            <person name="Wang Z."/>
            <person name="Xia Z."/>
            <person name="Xiao L."/>
            <person name="Anderson O.D."/>
            <person name="Ouyang S."/>
            <person name="Liang Y."/>
            <person name="Zimin A.V."/>
            <person name="Pertea G."/>
            <person name="Qi P."/>
            <person name="Bennetzen J.L."/>
            <person name="Dai X."/>
            <person name="Dawson M.W."/>
            <person name="Muller H.G."/>
            <person name="Kugler K."/>
            <person name="Rivarola-Duarte L."/>
            <person name="Spannagl M."/>
            <person name="Mayer K.F.X."/>
            <person name="Lu F.H."/>
            <person name="Bevan M.W."/>
            <person name="Leroy P."/>
            <person name="Li P."/>
            <person name="You F.M."/>
            <person name="Sun Q."/>
            <person name="Liu Z."/>
            <person name="Lyons E."/>
            <person name="Wicker T."/>
            <person name="Salzberg S.L."/>
            <person name="Devos K.M."/>
            <person name="Dvorak J."/>
        </authorList>
    </citation>
    <scope>NUCLEOTIDE SEQUENCE [LARGE SCALE GENOMIC DNA]</scope>
    <source>
        <strain evidence="3">cv. AL8/78</strain>
    </source>
</reference>
<feature type="region of interest" description="Disordered" evidence="1">
    <location>
        <begin position="40"/>
        <end position="82"/>
    </location>
</feature>
<dbReference type="SUPFAM" id="SSF46565">
    <property type="entry name" value="Chaperone J-domain"/>
    <property type="match status" value="1"/>
</dbReference>
<evidence type="ECO:0000259" key="2">
    <source>
        <dbReference type="PROSITE" id="PS50076"/>
    </source>
</evidence>
<proteinExistence type="predicted"/>
<sequence>QVSSVPKRASNGNVGNSGKTTVSQTRRSFRRADRLLLHPINPTRQPHPFQVLNHSSSTTRSTARTHREIQRSHSSIPTRSDPLISPSRDLLARVRAAMAAGGGVVLNLRVPSASVAPARRCGTASSSVRCGSARGAAPARQAGGGLEEDHYRTLRLAPGASRSEVKKAFHRLALQYHPDVVRQENSVDFQRINVAYQKVMSNMREAEERLEYWRRRYGLADEDLDRYRRYLNDDDEDDWFADL</sequence>
<dbReference type="GO" id="GO:0005783">
    <property type="term" value="C:endoplasmic reticulum"/>
    <property type="evidence" value="ECO:0007669"/>
    <property type="project" value="UniProtKB-ARBA"/>
</dbReference>
<dbReference type="CDD" id="cd06257">
    <property type="entry name" value="DnaJ"/>
    <property type="match status" value="1"/>
</dbReference>
<dbReference type="Proteomes" id="UP000015105">
    <property type="component" value="Chromosome 7D"/>
</dbReference>
<feature type="compositionally biased region" description="Polar residues" evidence="1">
    <location>
        <begin position="1"/>
        <end position="26"/>
    </location>
</feature>
<dbReference type="Gramene" id="AET7Gv21238600.1">
    <property type="protein sequence ID" value="AET7Gv21238600.1"/>
    <property type="gene ID" value="AET7Gv21238600"/>
</dbReference>
<keyword evidence="4" id="KW-1185">Reference proteome</keyword>
<dbReference type="InterPro" id="IPR050817">
    <property type="entry name" value="DjlA_DnaK_co-chaperone"/>
</dbReference>
<protein>
    <recommendedName>
        <fullName evidence="2">J domain-containing protein</fullName>
    </recommendedName>
</protein>
<dbReference type="PANTHER" id="PTHR24074">
    <property type="entry name" value="CO-CHAPERONE PROTEIN DJLA"/>
    <property type="match status" value="1"/>
</dbReference>
<dbReference type="EnsemblPlants" id="AET7Gv21238600.1">
    <property type="protein sequence ID" value="AET7Gv21238600.1"/>
    <property type="gene ID" value="AET7Gv21238600"/>
</dbReference>
<feature type="region of interest" description="Disordered" evidence="1">
    <location>
        <begin position="1"/>
        <end position="27"/>
    </location>
</feature>
<dbReference type="Gene3D" id="1.10.287.110">
    <property type="entry name" value="DnaJ domain"/>
    <property type="match status" value="1"/>
</dbReference>
<reference evidence="3" key="5">
    <citation type="journal article" date="2021" name="G3 (Bethesda)">
        <title>Aegilops tauschii genome assembly Aet v5.0 features greater sequence contiguity and improved annotation.</title>
        <authorList>
            <person name="Wang L."/>
            <person name="Zhu T."/>
            <person name="Rodriguez J.C."/>
            <person name="Deal K.R."/>
            <person name="Dubcovsky J."/>
            <person name="McGuire P.E."/>
            <person name="Lux T."/>
            <person name="Spannagl M."/>
            <person name="Mayer K.F.X."/>
            <person name="Baldrich P."/>
            <person name="Meyers B.C."/>
            <person name="Huo N."/>
            <person name="Gu Y.Q."/>
            <person name="Zhou H."/>
            <person name="Devos K.M."/>
            <person name="Bennetzen J.L."/>
            <person name="Unver T."/>
            <person name="Budak H."/>
            <person name="Gulick P.J."/>
            <person name="Galiba G."/>
            <person name="Kalapos B."/>
            <person name="Nelson D.R."/>
            <person name="Li P."/>
            <person name="You F.M."/>
            <person name="Luo M.C."/>
            <person name="Dvorak J."/>
        </authorList>
    </citation>
    <scope>NUCLEOTIDE SEQUENCE [LARGE SCALE GENOMIC DNA]</scope>
    <source>
        <strain evidence="3">cv. AL8/78</strain>
    </source>
</reference>
<evidence type="ECO:0000256" key="1">
    <source>
        <dbReference type="SAM" id="MobiDB-lite"/>
    </source>
</evidence>
<dbReference type="PRINTS" id="PR00625">
    <property type="entry name" value="JDOMAIN"/>
</dbReference>